<protein>
    <recommendedName>
        <fullName evidence="5">Transcriptional regulator</fullName>
    </recommendedName>
</protein>
<dbReference type="AlphaFoldDB" id="A0A1S1J5Y7"/>
<gene>
    <name evidence="2" type="ORF">B0A71_13815</name>
    <name evidence="1" type="ORF">BHE19_18155</name>
</gene>
<dbReference type="RefSeq" id="WP_070908639.1">
    <property type="nucleotide sequence ID" value="NZ_MIKE01000027.1"/>
</dbReference>
<dbReference type="Proteomes" id="UP000198319">
    <property type="component" value="Unassembled WGS sequence"/>
</dbReference>
<reference evidence="3" key="1">
    <citation type="submission" date="2016-09" db="EMBL/GenBank/DDBJ databases">
        <authorList>
            <person name="Chen S."/>
            <person name="Walker E."/>
        </authorList>
    </citation>
    <scope>NUCLEOTIDE SEQUENCE [LARGE SCALE GENOMIC DNA]</scope>
    <source>
        <strain evidence="3">MSU</strain>
    </source>
</reference>
<organism evidence="1 3">
    <name type="scientific">Flavobacterium tructae</name>
    <dbReference type="NCBI Taxonomy" id="1114873"/>
    <lineage>
        <taxon>Bacteria</taxon>
        <taxon>Pseudomonadati</taxon>
        <taxon>Bacteroidota</taxon>
        <taxon>Flavobacteriia</taxon>
        <taxon>Flavobacteriales</taxon>
        <taxon>Flavobacteriaceae</taxon>
        <taxon>Flavobacterium</taxon>
    </lineage>
</organism>
<reference evidence="2 4" key="3">
    <citation type="submission" date="2016-11" db="EMBL/GenBank/DDBJ databases">
        <title>Whole genomes of Flavobacteriaceae.</title>
        <authorList>
            <person name="Stine C."/>
            <person name="Li C."/>
            <person name="Tadesse D."/>
        </authorList>
    </citation>
    <scope>NUCLEOTIDE SEQUENCE [LARGE SCALE GENOMIC DNA]</scope>
    <source>
        <strain evidence="2 4">ATCC BAA-2541</strain>
    </source>
</reference>
<sequence length="94" mass="11080">MDQLNPLTQFFKAIEKDRRISITHIGIFAALLQFRTTAGYINPIKAYRHEIMKIAKISGPVTYHRCIRDLNDYGYINYLPKRNKNQKSIIYFTV</sequence>
<dbReference type="OrthoDB" id="1442826at2"/>
<dbReference type="EMBL" id="MIKE01000027">
    <property type="protein sequence ID" value="OHT43693.1"/>
    <property type="molecule type" value="Genomic_DNA"/>
</dbReference>
<name>A0A1S1J5Y7_9FLAO</name>
<dbReference type="STRING" id="1278819.BHE19_18155"/>
<evidence type="ECO:0000313" key="2">
    <source>
        <dbReference type="EMBL" id="OXB18921.1"/>
    </source>
</evidence>
<proteinExistence type="predicted"/>
<evidence type="ECO:0000313" key="4">
    <source>
        <dbReference type="Proteomes" id="UP000198319"/>
    </source>
</evidence>
<accession>A0A1S1J5Y7</accession>
<comment type="caution">
    <text evidence="1">The sequence shown here is derived from an EMBL/GenBank/DDBJ whole genome shotgun (WGS) entry which is preliminary data.</text>
</comment>
<keyword evidence="4" id="KW-1185">Reference proteome</keyword>
<reference evidence="1" key="2">
    <citation type="submission" date="2016-09" db="EMBL/GenBank/DDBJ databases">
        <authorList>
            <person name="Capua I."/>
            <person name="De Benedictis P."/>
            <person name="Joannis T."/>
            <person name="Lombin L.H."/>
            <person name="Cattoli G."/>
        </authorList>
    </citation>
    <scope>NUCLEOTIDE SEQUENCE [LARGE SCALE GENOMIC DNA]</scope>
    <source>
        <strain evidence="1">MSU</strain>
    </source>
</reference>
<evidence type="ECO:0000313" key="3">
    <source>
        <dbReference type="Proteomes" id="UP000180252"/>
    </source>
</evidence>
<dbReference type="Proteomes" id="UP000180252">
    <property type="component" value="Unassembled WGS sequence"/>
</dbReference>
<evidence type="ECO:0008006" key="5">
    <source>
        <dbReference type="Google" id="ProtNLM"/>
    </source>
</evidence>
<evidence type="ECO:0000313" key="1">
    <source>
        <dbReference type="EMBL" id="OHT43693.1"/>
    </source>
</evidence>
<dbReference type="EMBL" id="MUHG01000020">
    <property type="protein sequence ID" value="OXB18921.1"/>
    <property type="molecule type" value="Genomic_DNA"/>
</dbReference>